<dbReference type="VEuPathDB" id="TriTrypDB:ADEAN_000960100"/>
<evidence type="ECO:0000313" key="3">
    <source>
        <dbReference type="Proteomes" id="UP000515908"/>
    </source>
</evidence>
<keyword evidence="3" id="KW-1185">Reference proteome</keyword>
<evidence type="ECO:0000313" key="2">
    <source>
        <dbReference type="EMBL" id="CAD2222062.1"/>
    </source>
</evidence>
<gene>
    <name evidence="2" type="ORF">ADEAN_000960100</name>
</gene>
<proteinExistence type="predicted"/>
<name>A0A7G2CUU5_9TRYP</name>
<sequence>MQYYTPAEAELEFTLPTSDCCNALADLLDGLIGDIMFVAEHIEEVACPSAAGCSSLRDLVPPKDGTKRDEGRFTLSETALPFTPHNVLVGLSSLLQIAVLYYPFEDCPHRTEVERLTIRTGAEDGEMREETVEVDKTVSVAPEVTRATWPLFSLKDRTLKYSREAIFAFAVKHFLARFVSNYTELTQVVGRSVAQLIDLSEFEGALPPFPERLSKGYDAGATNSFACVLSGLLGTGNYATTNQAERSSSLVFFPSVNAKTHLFCEAHYYPSWHLEWKSAVQLNARREQHTRLPRRVVARHLNIFNVMIYVCTVRTASFSPLKHMNDWTIRLWMSRSVEFLTAVGQSKIQSEEGVERGESFRRSIVAGVSSADAEAPPPATALKSPVEEDEDEEEMTVAEKSLEDNVAGSQLKKLFNKLMILSVILMQEFRMTSVEEFLATIRLFLLYPDALMTGKAERSYPYFETIVSPALLLGESDLYVVVEELIGLAHYFVHRSPRRAEICLKAAKRIFRLVSGVSIKPEALRLLLKMCQVSSFGRFHEAAGALLSEVLLAFSSRPRRVTVLMRPHLLQENMEENTRVFQSRWEKLSQRSFCHLKGDSIVFPSRQCVVDGEVEEDFFGDGFPALAPMEIVVRQYSLLRTTPTEADLSEQRNILTDTIPRPFLAADEPHLLEDSFLESTFLWKVIRHRVEVRSSSYAVSHKGDGLGGNANTHPANGRSGDAGLSINVLFWNSIWSCFDPSTACRVARAVTRTVLSRTGALLEGTVDTTMDVLLGWITTLVEVTTSLLCVPIEEEQERRENTTLYYSVLSLTCSSKVPGAVERLVKKSISAVYFRWKSCSLY</sequence>
<dbReference type="AlphaFoldDB" id="A0A7G2CUU5"/>
<evidence type="ECO:0000256" key="1">
    <source>
        <dbReference type="SAM" id="MobiDB-lite"/>
    </source>
</evidence>
<reference evidence="2 3" key="1">
    <citation type="submission" date="2020-08" db="EMBL/GenBank/DDBJ databases">
        <authorList>
            <person name="Newling K."/>
            <person name="Davey J."/>
            <person name="Forrester S."/>
        </authorList>
    </citation>
    <scope>NUCLEOTIDE SEQUENCE [LARGE SCALE GENOMIC DNA]</scope>
    <source>
        <strain evidence="3">Crithidia deanei Carvalho (ATCC PRA-265)</strain>
    </source>
</reference>
<protein>
    <submittedName>
        <fullName evidence="2">Uncharacterized protein</fullName>
    </submittedName>
</protein>
<dbReference type="Proteomes" id="UP000515908">
    <property type="component" value="Chromosome 24"/>
</dbReference>
<feature type="region of interest" description="Disordered" evidence="1">
    <location>
        <begin position="368"/>
        <end position="392"/>
    </location>
</feature>
<accession>A0A7G2CUU5</accession>
<organism evidence="2 3">
    <name type="scientific">Angomonas deanei</name>
    <dbReference type="NCBI Taxonomy" id="59799"/>
    <lineage>
        <taxon>Eukaryota</taxon>
        <taxon>Discoba</taxon>
        <taxon>Euglenozoa</taxon>
        <taxon>Kinetoplastea</taxon>
        <taxon>Metakinetoplastina</taxon>
        <taxon>Trypanosomatida</taxon>
        <taxon>Trypanosomatidae</taxon>
        <taxon>Strigomonadinae</taxon>
        <taxon>Angomonas</taxon>
    </lineage>
</organism>
<dbReference type="EMBL" id="LR877168">
    <property type="protein sequence ID" value="CAD2222062.1"/>
    <property type="molecule type" value="Genomic_DNA"/>
</dbReference>